<dbReference type="Gene3D" id="1.40.20.10">
    <property type="entry name" value="CHAD domain"/>
    <property type="match status" value="1"/>
</dbReference>
<dbReference type="SMART" id="SM01118">
    <property type="entry name" value="CYTH"/>
    <property type="match status" value="1"/>
</dbReference>
<gene>
    <name evidence="3" type="ORF">HPTL_0844</name>
</gene>
<dbReference type="InterPro" id="IPR007899">
    <property type="entry name" value="CHAD_dom"/>
</dbReference>
<dbReference type="Proteomes" id="UP000262004">
    <property type="component" value="Chromosome"/>
</dbReference>
<dbReference type="GO" id="GO:0046872">
    <property type="term" value="F:metal ion binding"/>
    <property type="evidence" value="ECO:0007669"/>
    <property type="project" value="TreeGrafter"/>
</dbReference>
<evidence type="ECO:0000259" key="2">
    <source>
        <dbReference type="PROSITE" id="PS51708"/>
    </source>
</evidence>
<evidence type="ECO:0000259" key="1">
    <source>
        <dbReference type="PROSITE" id="PS51707"/>
    </source>
</evidence>
<dbReference type="CDD" id="cd07756">
    <property type="entry name" value="CYTH-like_Pase_CHAD"/>
    <property type="match status" value="1"/>
</dbReference>
<protein>
    <submittedName>
        <fullName evidence="3">Adenylate cyclase</fullName>
    </submittedName>
</protein>
<name>A0A2Z6DXI7_HYDTE</name>
<dbReference type="PANTHER" id="PTHR39569:SF1">
    <property type="entry name" value="INORGANIC TRIPHOSPHATASE"/>
    <property type="match status" value="1"/>
</dbReference>
<dbReference type="SMART" id="SM00880">
    <property type="entry name" value="CHAD"/>
    <property type="match status" value="1"/>
</dbReference>
<dbReference type="GO" id="GO:0050355">
    <property type="term" value="F:inorganic triphosphate phosphatase activity"/>
    <property type="evidence" value="ECO:0007669"/>
    <property type="project" value="InterPro"/>
</dbReference>
<dbReference type="Pfam" id="PF05235">
    <property type="entry name" value="CHAD"/>
    <property type="match status" value="1"/>
</dbReference>
<keyword evidence="4" id="KW-1185">Reference proteome</keyword>
<organism evidence="3 4">
    <name type="scientific">Hydrogenophilus thermoluteolus</name>
    <name type="common">Pseudomonas hydrogenothermophila</name>
    <dbReference type="NCBI Taxonomy" id="297"/>
    <lineage>
        <taxon>Bacteria</taxon>
        <taxon>Pseudomonadati</taxon>
        <taxon>Pseudomonadota</taxon>
        <taxon>Hydrogenophilia</taxon>
        <taxon>Hydrogenophilales</taxon>
        <taxon>Hydrogenophilaceae</taxon>
        <taxon>Hydrogenophilus</taxon>
    </lineage>
</organism>
<dbReference type="OrthoDB" id="3034217at2"/>
<dbReference type="SUPFAM" id="SSF55154">
    <property type="entry name" value="CYTH-like phosphatases"/>
    <property type="match status" value="1"/>
</dbReference>
<dbReference type="PROSITE" id="PS51708">
    <property type="entry name" value="CHAD"/>
    <property type="match status" value="1"/>
</dbReference>
<dbReference type="InterPro" id="IPR033469">
    <property type="entry name" value="CYTH-like_dom_sf"/>
</dbReference>
<evidence type="ECO:0000313" key="4">
    <source>
        <dbReference type="Proteomes" id="UP000262004"/>
    </source>
</evidence>
<dbReference type="InterPro" id="IPR038186">
    <property type="entry name" value="CHAD_dom_sf"/>
</dbReference>
<feature type="domain" description="CYTH" evidence="1">
    <location>
        <begin position="2"/>
        <end position="218"/>
    </location>
</feature>
<evidence type="ECO:0000313" key="3">
    <source>
        <dbReference type="EMBL" id="BBD77112.1"/>
    </source>
</evidence>
<dbReference type="InterPro" id="IPR023577">
    <property type="entry name" value="CYTH_domain"/>
</dbReference>
<dbReference type="EMBL" id="AP018558">
    <property type="protein sequence ID" value="BBD77112.1"/>
    <property type="molecule type" value="Genomic_DNA"/>
</dbReference>
<feature type="domain" description="CHAD" evidence="2">
    <location>
        <begin position="233"/>
        <end position="510"/>
    </location>
</feature>
<proteinExistence type="predicted"/>
<reference evidence="3 4" key="1">
    <citation type="submission" date="2018-04" db="EMBL/GenBank/DDBJ databases">
        <title>Complete genome sequence of Hydrogenophilus thermoluteolus TH-1.</title>
        <authorList>
            <person name="Arai H."/>
        </authorList>
    </citation>
    <scope>NUCLEOTIDE SEQUENCE [LARGE SCALE GENOMIC DNA]</scope>
    <source>
        <strain evidence="3 4">TH-1</strain>
    </source>
</reference>
<dbReference type="AlphaFoldDB" id="A0A2Z6DXI7"/>
<dbReference type="KEGG" id="htl:HPTL_0844"/>
<accession>A0A2Z6DXI7</accession>
<dbReference type="PANTHER" id="PTHR39569">
    <property type="entry name" value="INORGANIC TRIPHOSPHATASE"/>
    <property type="match status" value="1"/>
</dbReference>
<sequence length="514" mass="57908">MATERELKLSLLPRDAGKLKNHPLLAAAPATTRQIETHYFDTGDHQLARAGVAVRLRRIEDHYSATVKTESADQSGFTERGEWECAIPAPLAEAALAEPAELSAFPPWLEPLFERVAPRAIRDLLHHTALQLRPILSTRFRRTTWPIALVGGEAEVAFDRGVITTGTQTVPLCELEIESPTAPFPSLLEFARTLAETVALWPEPRSKAARGFALLTGDAATAFKTKPPRWSAEMSIADAFFTAWWSCVAHGGANMTLYAQHHDPEALHQLRIALRRSRTLLAHFAPWLGAPLADALRAYIASVARPLGTRRDRDVLVDAIIRPAHTACPVAQQEIACLAEVLHPPCHRAAALPYRALGQLWLDTSLRLLAAKPSSFSSDPLEPFVRTLWHRTRRRVRHRIDQWEADPTSERRHRVRIALKSWRYLLEWSRALLPKRAYRREMARVKHALDLLGAAQDWEGAQHQLAPYLRRSDRLAVGAAAVLAWHHARSVLPCETLRNDLRTWFHESWEETTK</sequence>
<dbReference type="PROSITE" id="PS51707">
    <property type="entry name" value="CYTH"/>
    <property type="match status" value="1"/>
</dbReference>
<dbReference type="Gene3D" id="2.40.320.10">
    <property type="entry name" value="Hypothetical Protein Pfu-838710-001"/>
    <property type="match status" value="1"/>
</dbReference>
<dbReference type="Pfam" id="PF01928">
    <property type="entry name" value="CYTH"/>
    <property type="match status" value="1"/>
</dbReference>
<dbReference type="RefSeq" id="WP_119334883.1">
    <property type="nucleotide sequence ID" value="NZ_AP018558.1"/>
</dbReference>
<dbReference type="InterPro" id="IPR039013">
    <property type="entry name" value="YgiF"/>
</dbReference>